<dbReference type="Proteomes" id="UP001501523">
    <property type="component" value="Unassembled WGS sequence"/>
</dbReference>
<dbReference type="NCBIfam" id="NF006734">
    <property type="entry name" value="PRK09266.1"/>
    <property type="match status" value="1"/>
</dbReference>
<dbReference type="GO" id="GO:0008483">
    <property type="term" value="F:transaminase activity"/>
    <property type="evidence" value="ECO:0007669"/>
    <property type="project" value="UniProtKB-KW"/>
</dbReference>
<comment type="caution">
    <text evidence="1">The sequence shown here is derived from an EMBL/GenBank/DDBJ whole genome shotgun (WGS) entry which is preliminary data.</text>
</comment>
<dbReference type="EMBL" id="BAAAEU010000002">
    <property type="protein sequence ID" value="GAA0706722.1"/>
    <property type="molecule type" value="Genomic_DNA"/>
</dbReference>
<protein>
    <submittedName>
        <fullName evidence="1">Aminotransferase class IV family protein</fullName>
    </submittedName>
</protein>
<keyword evidence="1" id="KW-0808">Transferase</keyword>
<gene>
    <name evidence="1" type="ORF">GCM10009105_04960</name>
</gene>
<sequence length="275" mass="29909">MDNPDMNRPANYRIELNGSPASVEDLRAVALVNYGHFTSMQVQGGCVRGLGLHLDRLERSTRELFGCPLDVDATRGWMRQIAGDDNAALSLRVNVFSRKLHRDHLAEPAEPDVLIAGGPVRAISAASLRVRSVRYDREAPHIKHVGTFGLFHQKRLAQTLGYDDALFVDAGGAVAEGTIWNIGFFDGERVVWPDAPALEGISMQLLKAGLRECGVDTITRRVPLGDVGTFRSAFFTNSSCTAVPIAAIDDVSFMVDAALAKTLHAAMSSQPLERI</sequence>
<dbReference type="RefSeq" id="WP_343786814.1">
    <property type="nucleotide sequence ID" value="NZ_BAAAEU010000002.1"/>
</dbReference>
<dbReference type="SUPFAM" id="SSF56752">
    <property type="entry name" value="D-aminoacid aminotransferase-like PLP-dependent enzymes"/>
    <property type="match status" value="1"/>
</dbReference>
<evidence type="ECO:0000313" key="1">
    <source>
        <dbReference type="EMBL" id="GAA0706722.1"/>
    </source>
</evidence>
<dbReference type="InterPro" id="IPR001544">
    <property type="entry name" value="Aminotrans_IV"/>
</dbReference>
<dbReference type="Pfam" id="PF01063">
    <property type="entry name" value="Aminotran_4"/>
    <property type="match status" value="1"/>
</dbReference>
<dbReference type="InterPro" id="IPR043132">
    <property type="entry name" value="BCAT-like_C"/>
</dbReference>
<keyword evidence="1" id="KW-0032">Aminotransferase</keyword>
<dbReference type="InterPro" id="IPR043131">
    <property type="entry name" value="BCAT-like_N"/>
</dbReference>
<dbReference type="InterPro" id="IPR036038">
    <property type="entry name" value="Aminotransferase-like"/>
</dbReference>
<dbReference type="Gene3D" id="3.30.470.10">
    <property type="match status" value="1"/>
</dbReference>
<dbReference type="Gene3D" id="3.20.10.10">
    <property type="entry name" value="D-amino Acid Aminotransferase, subunit A, domain 2"/>
    <property type="match status" value="1"/>
</dbReference>
<evidence type="ECO:0000313" key="2">
    <source>
        <dbReference type="Proteomes" id="UP001501523"/>
    </source>
</evidence>
<name>A0ABP3TLH9_9GAMM</name>
<organism evidence="1 2">
    <name type="scientific">Dokdonella soli</name>
    <dbReference type="NCBI Taxonomy" id="529810"/>
    <lineage>
        <taxon>Bacteria</taxon>
        <taxon>Pseudomonadati</taxon>
        <taxon>Pseudomonadota</taxon>
        <taxon>Gammaproteobacteria</taxon>
        <taxon>Lysobacterales</taxon>
        <taxon>Rhodanobacteraceae</taxon>
        <taxon>Dokdonella</taxon>
    </lineage>
</organism>
<reference evidence="2" key="1">
    <citation type="journal article" date="2019" name="Int. J. Syst. Evol. Microbiol.">
        <title>The Global Catalogue of Microorganisms (GCM) 10K type strain sequencing project: providing services to taxonomists for standard genome sequencing and annotation.</title>
        <authorList>
            <consortium name="The Broad Institute Genomics Platform"/>
            <consortium name="The Broad Institute Genome Sequencing Center for Infectious Disease"/>
            <person name="Wu L."/>
            <person name="Ma J."/>
        </authorList>
    </citation>
    <scope>NUCLEOTIDE SEQUENCE [LARGE SCALE GENOMIC DNA]</scope>
    <source>
        <strain evidence="2">JCM 15421</strain>
    </source>
</reference>
<keyword evidence="2" id="KW-1185">Reference proteome</keyword>
<proteinExistence type="predicted"/>
<accession>A0ABP3TLH9</accession>